<comment type="similarity">
    <text evidence="1 10">Belongs to the peroxin-14 family.</text>
</comment>
<accession>A0AAN9W0H8</accession>
<dbReference type="InterPro" id="IPR025655">
    <property type="entry name" value="PEX14"/>
</dbReference>
<name>A0AAN9W0H8_9ORTH</name>
<protein>
    <recommendedName>
        <fullName evidence="7 10">Peroxisomal membrane protein PEX14</fullName>
    </recommendedName>
    <alternativeName>
        <fullName evidence="8 10">Peroxin-14</fullName>
    </alternativeName>
</protein>
<keyword evidence="12" id="KW-1133">Transmembrane helix</keyword>
<evidence type="ECO:0000256" key="2">
    <source>
        <dbReference type="ARBA" id="ARBA00022448"/>
    </source>
</evidence>
<feature type="region of interest" description="Disordered" evidence="11">
    <location>
        <begin position="187"/>
        <end position="255"/>
    </location>
</feature>
<evidence type="ECO:0000256" key="7">
    <source>
        <dbReference type="ARBA" id="ARBA00029502"/>
    </source>
</evidence>
<evidence type="ECO:0000313" key="15">
    <source>
        <dbReference type="Proteomes" id="UP001378592"/>
    </source>
</evidence>
<evidence type="ECO:0000256" key="11">
    <source>
        <dbReference type="SAM" id="MobiDB-lite"/>
    </source>
</evidence>
<evidence type="ECO:0000256" key="10">
    <source>
        <dbReference type="RuleBase" id="RU367032"/>
    </source>
</evidence>
<proteinExistence type="inferred from homology"/>
<dbReference type="Proteomes" id="UP001378592">
    <property type="component" value="Unassembled WGS sequence"/>
</dbReference>
<keyword evidence="5 10" id="KW-0472">Membrane</keyword>
<keyword evidence="6 10" id="KW-0576">Peroxisome</keyword>
<dbReference type="GO" id="GO:0005778">
    <property type="term" value="C:peroxisomal membrane"/>
    <property type="evidence" value="ECO:0007669"/>
    <property type="project" value="UniProtKB-SubCell"/>
</dbReference>
<dbReference type="InterPro" id="IPR036388">
    <property type="entry name" value="WH-like_DNA-bd_sf"/>
</dbReference>
<dbReference type="GO" id="GO:0016560">
    <property type="term" value="P:protein import into peroxisome matrix, docking"/>
    <property type="evidence" value="ECO:0007669"/>
    <property type="project" value="UniProtKB-UniRule"/>
</dbReference>
<evidence type="ECO:0000256" key="4">
    <source>
        <dbReference type="ARBA" id="ARBA00023010"/>
    </source>
</evidence>
<dbReference type="PANTHER" id="PTHR23058">
    <property type="entry name" value="PEROXISOMAL MEMBRANE PROTEIN PEX14"/>
    <property type="match status" value="1"/>
</dbReference>
<evidence type="ECO:0000256" key="8">
    <source>
        <dbReference type="ARBA" id="ARBA00029691"/>
    </source>
</evidence>
<organism evidence="14 15">
    <name type="scientific">Gryllus longicercus</name>
    <dbReference type="NCBI Taxonomy" id="2509291"/>
    <lineage>
        <taxon>Eukaryota</taxon>
        <taxon>Metazoa</taxon>
        <taxon>Ecdysozoa</taxon>
        <taxon>Arthropoda</taxon>
        <taxon>Hexapoda</taxon>
        <taxon>Insecta</taxon>
        <taxon>Pterygota</taxon>
        <taxon>Neoptera</taxon>
        <taxon>Polyneoptera</taxon>
        <taxon>Orthoptera</taxon>
        <taxon>Ensifera</taxon>
        <taxon>Gryllidea</taxon>
        <taxon>Grylloidea</taxon>
        <taxon>Gryllidae</taxon>
        <taxon>Gryllinae</taxon>
        <taxon>Gryllus</taxon>
    </lineage>
</organism>
<comment type="caution">
    <text evidence="14">The sequence shown here is derived from an EMBL/GenBank/DDBJ whole genome shotgun (WGS) entry which is preliminary data.</text>
</comment>
<evidence type="ECO:0000256" key="3">
    <source>
        <dbReference type="ARBA" id="ARBA00022927"/>
    </source>
</evidence>
<evidence type="ECO:0000256" key="1">
    <source>
        <dbReference type="ARBA" id="ARBA00005443"/>
    </source>
</evidence>
<dbReference type="GO" id="GO:1990429">
    <property type="term" value="C:peroxisomal importomer complex"/>
    <property type="evidence" value="ECO:0007669"/>
    <property type="project" value="TreeGrafter"/>
</dbReference>
<feature type="domain" description="Peroxisome membrane anchor protein Pex14p N-terminal" evidence="13">
    <location>
        <begin position="16"/>
        <end position="57"/>
    </location>
</feature>
<evidence type="ECO:0000256" key="12">
    <source>
        <dbReference type="SAM" id="Phobius"/>
    </source>
</evidence>
<keyword evidence="4" id="KW-0811">Translocation</keyword>
<feature type="compositionally biased region" description="Polar residues" evidence="11">
    <location>
        <begin position="232"/>
        <end position="249"/>
    </location>
</feature>
<keyword evidence="12" id="KW-0812">Transmembrane</keyword>
<dbReference type="AlphaFoldDB" id="A0AAN9W0H8"/>
<gene>
    <name evidence="14" type="ORF">R5R35_009024</name>
</gene>
<dbReference type="GO" id="GO:0005102">
    <property type="term" value="F:signaling receptor binding"/>
    <property type="evidence" value="ECO:0007669"/>
    <property type="project" value="TreeGrafter"/>
</dbReference>
<evidence type="ECO:0000256" key="9">
    <source>
        <dbReference type="ARBA" id="ARBA00046271"/>
    </source>
</evidence>
<keyword evidence="3 10" id="KW-0653">Protein transport</keyword>
<evidence type="ECO:0000313" key="14">
    <source>
        <dbReference type="EMBL" id="KAK7871655.1"/>
    </source>
</evidence>
<dbReference type="PANTHER" id="PTHR23058:SF0">
    <property type="entry name" value="PEROXISOMAL MEMBRANE PROTEIN PEX14"/>
    <property type="match status" value="1"/>
</dbReference>
<evidence type="ECO:0000259" key="13">
    <source>
        <dbReference type="Pfam" id="PF04695"/>
    </source>
</evidence>
<sequence length="255" mass="27837">MAENNAEKRVQETVLRQDVINTAVNFLQNPTVQRSSLKHRQAFLKSKGLSDEEIRVACERATALLAEKQNFTPPGVLTNIPNAAVPIYTPQAQSSWSKFRDFANAIVLIGGVSYGIYLFYKLDLAIAASIQELRDSVNKVHADLKTLHERQTRSPSDGPATIRQIEELKNEIASVKGLLLNRSQFAPPVTKSPLTPPSIPAWQLSAAESAKETEESQGGKGDADIEDICLSGSGSSETEMVTNNGSDSSLEMIRE</sequence>
<feature type="transmembrane region" description="Helical" evidence="12">
    <location>
        <begin position="102"/>
        <end position="120"/>
    </location>
</feature>
<keyword evidence="15" id="KW-1185">Reference proteome</keyword>
<dbReference type="InterPro" id="IPR006785">
    <property type="entry name" value="Pex14_N"/>
</dbReference>
<dbReference type="Gene3D" id="1.10.10.10">
    <property type="entry name" value="Winged helix-like DNA-binding domain superfamily/Winged helix DNA-binding domain"/>
    <property type="match status" value="1"/>
</dbReference>
<evidence type="ECO:0000256" key="5">
    <source>
        <dbReference type="ARBA" id="ARBA00023136"/>
    </source>
</evidence>
<comment type="function">
    <text evidence="10">Component of the PEX13-PEX14 docking complex, a translocon channel that specifically mediates the import of peroxisomal cargo proteins bound to PEX5 receptor. The PEX13-PEX14 docking complex forms a large import pore which can be opened to a diameter of about 9 nm. Mechanistically, PEX5 receptor along with cargo proteins associates with the PEX14 subunit of the PEX13-PEX14 docking complex in the cytosol, leading to the insertion of the receptor into the organelle membrane with the concomitant translocation of the cargo into the peroxisome matrix.</text>
</comment>
<evidence type="ECO:0000256" key="6">
    <source>
        <dbReference type="ARBA" id="ARBA00023140"/>
    </source>
</evidence>
<reference evidence="14 15" key="1">
    <citation type="submission" date="2024-03" db="EMBL/GenBank/DDBJ databases">
        <title>The genome assembly and annotation of the cricket Gryllus longicercus Weissman &amp; Gray.</title>
        <authorList>
            <person name="Szrajer S."/>
            <person name="Gray D."/>
            <person name="Ylla G."/>
        </authorList>
    </citation>
    <scope>NUCLEOTIDE SEQUENCE [LARGE SCALE GENOMIC DNA]</scope>
    <source>
        <strain evidence="14">DAG 2021-001</strain>
        <tissue evidence="14">Whole body minus gut</tissue>
    </source>
</reference>
<dbReference type="EMBL" id="JAZDUA010000035">
    <property type="protein sequence ID" value="KAK7871655.1"/>
    <property type="molecule type" value="Genomic_DNA"/>
</dbReference>
<comment type="subcellular location">
    <subcellularLocation>
        <location evidence="9 10">Peroxisome membrane</location>
    </subcellularLocation>
</comment>
<keyword evidence="2 10" id="KW-0813">Transport</keyword>
<dbReference type="Pfam" id="PF04695">
    <property type="entry name" value="Pex14_N"/>
    <property type="match status" value="1"/>
</dbReference>